<evidence type="ECO:0008006" key="4">
    <source>
        <dbReference type="Google" id="ProtNLM"/>
    </source>
</evidence>
<protein>
    <recommendedName>
        <fullName evidence="4">Argininosuccinate lyase</fullName>
    </recommendedName>
</protein>
<evidence type="ECO:0000256" key="1">
    <source>
        <dbReference type="SAM" id="SignalP"/>
    </source>
</evidence>
<keyword evidence="1" id="KW-0732">Signal</keyword>
<keyword evidence="3" id="KW-1185">Reference proteome</keyword>
<feature type="signal peptide" evidence="1">
    <location>
        <begin position="1"/>
        <end position="22"/>
    </location>
</feature>
<evidence type="ECO:0000313" key="2">
    <source>
        <dbReference type="EMBL" id="MFC5343592.1"/>
    </source>
</evidence>
<dbReference type="EMBL" id="JBHSLF010000014">
    <property type="protein sequence ID" value="MFC5343592.1"/>
    <property type="molecule type" value="Genomic_DNA"/>
</dbReference>
<name>A0ABW0FSE3_9CAUL</name>
<sequence>MNTKLIMAASAVAILFATGAAAQDMSFTLTNTSDATMTELWVGESSNEDWEHELLQGEEVAPGDSVDISIEDDLEDCTYDIHAVYDDGDTQDVMDVDVCDLNDLDVEDDD</sequence>
<dbReference type="Proteomes" id="UP001596152">
    <property type="component" value="Unassembled WGS sequence"/>
</dbReference>
<comment type="caution">
    <text evidence="2">The sequence shown here is derived from an EMBL/GenBank/DDBJ whole genome shotgun (WGS) entry which is preliminary data.</text>
</comment>
<feature type="chain" id="PRO_5046595989" description="Argininosuccinate lyase" evidence="1">
    <location>
        <begin position="23"/>
        <end position="110"/>
    </location>
</feature>
<gene>
    <name evidence="2" type="ORF">ACFPIE_06680</name>
</gene>
<accession>A0ABW0FSE3</accession>
<dbReference type="RefSeq" id="WP_374035927.1">
    <property type="nucleotide sequence ID" value="NZ_CP169082.1"/>
</dbReference>
<proteinExistence type="predicted"/>
<organism evidence="2 3">
    <name type="scientific">Brevundimonas staleyi</name>
    <dbReference type="NCBI Taxonomy" id="74326"/>
    <lineage>
        <taxon>Bacteria</taxon>
        <taxon>Pseudomonadati</taxon>
        <taxon>Pseudomonadota</taxon>
        <taxon>Alphaproteobacteria</taxon>
        <taxon>Caulobacterales</taxon>
        <taxon>Caulobacteraceae</taxon>
        <taxon>Brevundimonas</taxon>
    </lineage>
</organism>
<reference evidence="3" key="1">
    <citation type="journal article" date="2019" name="Int. J. Syst. Evol. Microbiol.">
        <title>The Global Catalogue of Microorganisms (GCM) 10K type strain sequencing project: providing services to taxonomists for standard genome sequencing and annotation.</title>
        <authorList>
            <consortium name="The Broad Institute Genomics Platform"/>
            <consortium name="The Broad Institute Genome Sequencing Center for Infectious Disease"/>
            <person name="Wu L."/>
            <person name="Ma J."/>
        </authorList>
    </citation>
    <scope>NUCLEOTIDE SEQUENCE [LARGE SCALE GENOMIC DNA]</scope>
    <source>
        <strain evidence="3">JCM 12125</strain>
    </source>
</reference>
<evidence type="ECO:0000313" key="3">
    <source>
        <dbReference type="Proteomes" id="UP001596152"/>
    </source>
</evidence>